<evidence type="ECO:0000256" key="2">
    <source>
        <dbReference type="ARBA" id="ARBA00011814"/>
    </source>
</evidence>
<dbReference type="PANTHER" id="PTHR12901:SF10">
    <property type="entry name" value="COENZYME Q-BINDING PROTEIN COQ10, MITOCHONDRIAL"/>
    <property type="match status" value="1"/>
</dbReference>
<accession>A0A6A6TSU9</accession>
<proteinExistence type="inferred from homology"/>
<feature type="domain" description="Coenzyme Q-binding protein COQ10 START" evidence="4">
    <location>
        <begin position="54"/>
        <end position="217"/>
    </location>
</feature>
<evidence type="ECO:0000313" key="5">
    <source>
        <dbReference type="EMBL" id="KAF2663125.1"/>
    </source>
</evidence>
<dbReference type="Proteomes" id="UP000799302">
    <property type="component" value="Unassembled WGS sequence"/>
</dbReference>
<reference evidence="5" key="1">
    <citation type="journal article" date="2020" name="Stud. Mycol.">
        <title>101 Dothideomycetes genomes: a test case for predicting lifestyles and emergence of pathogens.</title>
        <authorList>
            <person name="Haridas S."/>
            <person name="Albert R."/>
            <person name="Binder M."/>
            <person name="Bloem J."/>
            <person name="Labutti K."/>
            <person name="Salamov A."/>
            <person name="Andreopoulos B."/>
            <person name="Baker S."/>
            <person name="Barry K."/>
            <person name="Bills G."/>
            <person name="Bluhm B."/>
            <person name="Cannon C."/>
            <person name="Castanera R."/>
            <person name="Culley D."/>
            <person name="Daum C."/>
            <person name="Ezra D."/>
            <person name="Gonzalez J."/>
            <person name="Henrissat B."/>
            <person name="Kuo A."/>
            <person name="Liang C."/>
            <person name="Lipzen A."/>
            <person name="Lutzoni F."/>
            <person name="Magnuson J."/>
            <person name="Mondo S."/>
            <person name="Nolan M."/>
            <person name="Ohm R."/>
            <person name="Pangilinan J."/>
            <person name="Park H.-J."/>
            <person name="Ramirez L."/>
            <person name="Alfaro M."/>
            <person name="Sun H."/>
            <person name="Tritt A."/>
            <person name="Yoshinaga Y."/>
            <person name="Zwiers L.-H."/>
            <person name="Turgeon B."/>
            <person name="Goodwin S."/>
            <person name="Spatafora J."/>
            <person name="Crous P."/>
            <person name="Grigoriev I."/>
        </authorList>
    </citation>
    <scope>NUCLEOTIDE SEQUENCE</scope>
    <source>
        <strain evidence="5">CBS 115976</strain>
    </source>
</reference>
<dbReference type="Pfam" id="PF03364">
    <property type="entry name" value="Polyketide_cyc"/>
    <property type="match status" value="1"/>
</dbReference>
<dbReference type="CDD" id="cd07813">
    <property type="entry name" value="COQ10p_like"/>
    <property type="match status" value="1"/>
</dbReference>
<name>A0A6A6TSU9_9PEZI</name>
<comment type="similarity">
    <text evidence="1">Belongs to the COQ10 family.</text>
</comment>
<protein>
    <recommendedName>
        <fullName evidence="4">Coenzyme Q-binding protein COQ10 START domain-containing protein</fullName>
    </recommendedName>
</protein>
<gene>
    <name evidence="5" type="ORF">BT63DRAFT_130313</name>
</gene>
<comment type="function">
    <text evidence="3">Required for the function of coenzyme Q in the respiratory chain. May serve as a chaperone or may be involved in the transport of Q6 from its site of synthesis to the catalytic sites of the respiratory complexes.</text>
</comment>
<dbReference type="InterPro" id="IPR005031">
    <property type="entry name" value="COQ10_START"/>
</dbReference>
<comment type="subunit">
    <text evidence="2">Interacts with coenzyme Q.</text>
</comment>
<evidence type="ECO:0000256" key="3">
    <source>
        <dbReference type="ARBA" id="ARBA00024947"/>
    </source>
</evidence>
<dbReference type="Gene3D" id="3.30.530.20">
    <property type="match status" value="1"/>
</dbReference>
<organism evidence="5 6">
    <name type="scientific">Microthyrium microscopicum</name>
    <dbReference type="NCBI Taxonomy" id="703497"/>
    <lineage>
        <taxon>Eukaryota</taxon>
        <taxon>Fungi</taxon>
        <taxon>Dikarya</taxon>
        <taxon>Ascomycota</taxon>
        <taxon>Pezizomycotina</taxon>
        <taxon>Dothideomycetes</taxon>
        <taxon>Dothideomycetes incertae sedis</taxon>
        <taxon>Microthyriales</taxon>
        <taxon>Microthyriaceae</taxon>
        <taxon>Microthyrium</taxon>
    </lineage>
</organism>
<evidence type="ECO:0000256" key="1">
    <source>
        <dbReference type="ARBA" id="ARBA00006885"/>
    </source>
</evidence>
<dbReference type="SUPFAM" id="SSF55961">
    <property type="entry name" value="Bet v1-like"/>
    <property type="match status" value="1"/>
</dbReference>
<dbReference type="PANTHER" id="PTHR12901">
    <property type="entry name" value="SPERM PROTEIN HOMOLOG"/>
    <property type="match status" value="1"/>
</dbReference>
<dbReference type="GO" id="GO:0045333">
    <property type="term" value="P:cellular respiration"/>
    <property type="evidence" value="ECO:0007669"/>
    <property type="project" value="InterPro"/>
</dbReference>
<dbReference type="InterPro" id="IPR023393">
    <property type="entry name" value="START-like_dom_sf"/>
</dbReference>
<dbReference type="GO" id="GO:0048039">
    <property type="term" value="F:ubiquinone binding"/>
    <property type="evidence" value="ECO:0007669"/>
    <property type="project" value="InterPro"/>
</dbReference>
<dbReference type="OrthoDB" id="292693at2759"/>
<dbReference type="EMBL" id="MU004248">
    <property type="protein sequence ID" value="KAF2663125.1"/>
    <property type="molecule type" value="Genomic_DNA"/>
</dbReference>
<dbReference type="GO" id="GO:0005739">
    <property type="term" value="C:mitochondrion"/>
    <property type="evidence" value="ECO:0007669"/>
    <property type="project" value="TreeGrafter"/>
</dbReference>
<sequence length="235" mass="26020">MAFLLSRVNSILPTTTPRSLCSPNFRQRRNFLPAPPFISAPPIQRLSASRTLPYPSLPIYTIIADVPSYSSFLPYCLASAVTHWSDKDMELHRRWPEEAELEIGWGSVREIFTSRIYCVPGRIIEAVAGDASTSVEAQEAKHHTHVTSNNASKGNAGGDILTHLLTRWEVSPIITELGHESTKVALDIEFQFANPLYAAMSQVAAGAVAEKMIQAFETRIRDEILAQRNKDEAGS</sequence>
<dbReference type="InterPro" id="IPR044996">
    <property type="entry name" value="COQ10-like"/>
</dbReference>
<keyword evidence="6" id="KW-1185">Reference proteome</keyword>
<dbReference type="AlphaFoldDB" id="A0A6A6TSU9"/>
<evidence type="ECO:0000313" key="6">
    <source>
        <dbReference type="Proteomes" id="UP000799302"/>
    </source>
</evidence>
<evidence type="ECO:0000259" key="4">
    <source>
        <dbReference type="Pfam" id="PF03364"/>
    </source>
</evidence>